<dbReference type="Gene3D" id="2.60.120.380">
    <property type="match status" value="1"/>
</dbReference>
<feature type="domain" description="Ice-binding protein C-terminal" evidence="2">
    <location>
        <begin position="150"/>
        <end position="174"/>
    </location>
</feature>
<comment type="caution">
    <text evidence="3">The sequence shown here is derived from an EMBL/GenBank/DDBJ whole genome shotgun (WGS) entry which is preliminary data.</text>
</comment>
<name>A0A845HM99_9BURK</name>
<evidence type="ECO:0000313" key="3">
    <source>
        <dbReference type="EMBL" id="MYN17666.1"/>
    </source>
</evidence>
<evidence type="ECO:0000259" key="2">
    <source>
        <dbReference type="Pfam" id="PF07589"/>
    </source>
</evidence>
<protein>
    <submittedName>
        <fullName evidence="3">PEP-CTERM sorting domain-containing protein</fullName>
    </submittedName>
</protein>
<dbReference type="Pfam" id="PF07589">
    <property type="entry name" value="PEP-CTERM"/>
    <property type="match status" value="1"/>
</dbReference>
<keyword evidence="1" id="KW-0732">Signal</keyword>
<feature type="signal peptide" evidence="1">
    <location>
        <begin position="1"/>
        <end position="23"/>
    </location>
</feature>
<keyword evidence="4" id="KW-1185">Reference proteome</keyword>
<dbReference type="RefSeq" id="WP_161090276.1">
    <property type="nucleotide sequence ID" value="NZ_WWCV01000020.1"/>
</dbReference>
<dbReference type="EMBL" id="WWCV01000020">
    <property type="protein sequence ID" value="MYN17666.1"/>
    <property type="molecule type" value="Genomic_DNA"/>
</dbReference>
<dbReference type="InterPro" id="IPR013424">
    <property type="entry name" value="Ice-binding_C"/>
</dbReference>
<evidence type="ECO:0000256" key="1">
    <source>
        <dbReference type="SAM" id="SignalP"/>
    </source>
</evidence>
<feature type="chain" id="PRO_5032510797" evidence="1">
    <location>
        <begin position="24"/>
        <end position="177"/>
    </location>
</feature>
<sequence length="177" mass="18202">MKKILPLAFAALVGAAALNSAQAASVSHGTQTLDLSKKAVSYGASFTSGLAGGLFTDKFNFTLASGSSLQADVSSTAQLTRGLDITDFRLVGSNGQVLYSVNQVSTGMVDLWKIHAGSLNAGNYTLEIVGKVNSQFAGSYSGNVLVQALPVPEADTYAMLLAGLGLVGVVARRRKSA</sequence>
<proteinExistence type="predicted"/>
<evidence type="ECO:0000313" key="4">
    <source>
        <dbReference type="Proteomes" id="UP000484875"/>
    </source>
</evidence>
<reference evidence="3 4" key="1">
    <citation type="submission" date="2019-12" db="EMBL/GenBank/DDBJ databases">
        <title>Novel species isolated from a subtropical stream in China.</title>
        <authorList>
            <person name="Lu H."/>
        </authorList>
    </citation>
    <scope>NUCLEOTIDE SEQUENCE [LARGE SCALE GENOMIC DNA]</scope>
    <source>
        <strain evidence="3 4">FT107W</strain>
    </source>
</reference>
<dbReference type="NCBIfam" id="NF038126">
    <property type="entry name" value="PEP_CTERM_FxDxF"/>
    <property type="match status" value="1"/>
</dbReference>
<gene>
    <name evidence="3" type="ORF">GTP81_12960</name>
</gene>
<dbReference type="AlphaFoldDB" id="A0A845HM99"/>
<organism evidence="3 4">
    <name type="scientific">Duganella vulcania</name>
    <dbReference type="NCBI Taxonomy" id="2692166"/>
    <lineage>
        <taxon>Bacteria</taxon>
        <taxon>Pseudomonadati</taxon>
        <taxon>Pseudomonadota</taxon>
        <taxon>Betaproteobacteria</taxon>
        <taxon>Burkholderiales</taxon>
        <taxon>Oxalobacteraceae</taxon>
        <taxon>Telluria group</taxon>
        <taxon>Duganella</taxon>
    </lineage>
</organism>
<accession>A0A845HM99</accession>
<dbReference type="Proteomes" id="UP000484875">
    <property type="component" value="Unassembled WGS sequence"/>
</dbReference>